<dbReference type="EMBL" id="LWDG02000172">
    <property type="protein sequence ID" value="KAE8268127.1"/>
    <property type="molecule type" value="Genomic_DNA"/>
</dbReference>
<feature type="compositionally biased region" description="Polar residues" evidence="1">
    <location>
        <begin position="843"/>
        <end position="865"/>
    </location>
</feature>
<dbReference type="GO" id="GO:0005509">
    <property type="term" value="F:calcium ion binding"/>
    <property type="evidence" value="ECO:0007669"/>
    <property type="project" value="InterPro"/>
</dbReference>
<dbReference type="InterPro" id="IPR013783">
    <property type="entry name" value="Ig-like_fold"/>
</dbReference>
<feature type="region of interest" description="Disordered" evidence="1">
    <location>
        <begin position="141"/>
        <end position="166"/>
    </location>
</feature>
<dbReference type="GO" id="GO:0016020">
    <property type="term" value="C:membrane"/>
    <property type="evidence" value="ECO:0007669"/>
    <property type="project" value="InterPro"/>
</dbReference>
<feature type="region of interest" description="Disordered" evidence="1">
    <location>
        <begin position="801"/>
        <end position="821"/>
    </location>
</feature>
<dbReference type="Pfam" id="PF05345">
    <property type="entry name" value="He_PIG"/>
    <property type="match status" value="2"/>
</dbReference>
<reference evidence="3" key="1">
    <citation type="submission" date="2016-04" db="EMBL/GenBank/DDBJ databases">
        <authorList>
            <person name="Nguyen H.D."/>
            <person name="Samba Siva P."/>
            <person name="Cullis J."/>
            <person name="Levesque C.A."/>
            <person name="Hambleton S."/>
        </authorList>
    </citation>
    <scope>NUCLEOTIDE SEQUENCE</scope>
    <source>
        <strain evidence="3">DAOMC 236422</strain>
    </source>
</reference>
<dbReference type="InterPro" id="IPR015919">
    <property type="entry name" value="Cadherin-like_sf"/>
</dbReference>
<sequence>MSPTPALLRIILLTRTHTLTPTGSSRWLASPTLNPMVSTHKQCGGRRRRWTALVSILIALSSVAADIEVQRRLSSQLPQLGHVGLPYSWTFADDTFLATKDGEISSGSSSASAPPSTDTISFKVDGLPSWASFDASSRMFTGAPQSHDQGRSTVKLTATDSDGSSTEDSFSLIVIEAPPPTLKMPLAPQLPTVNSIGAQYVLPDGSQFIPHGWSFSLGFSGYSFQLPNWETIYYTATRGDGSALPTWMTFSAESFTFDGVVPASPSTADSAFDVMITASNMRGFGGTADSFRLVLDNHLLTLAHPLRMVNATAGSSFHYTVPTTGVQLNGKQAPQDDSISVDAKISPSYPWLSFDAGTSTLSGTPPFNFSTSSSDSLDPQPVAVPVVFSDHTSNFTTNTTLTLNVYPSLFTLEALPNMNIDPGMPFNVSLQQFLRSPLDPSTVRLNLTYDPAEASSWFAFNTSTFFLSGRTPADAVLDKVKIRVDASSNVSDDFARSGSTTFFVGLNGNQLDPSSSASDDHHQDSNGMTDRTRMALGASLGTVGGLLFLFLLILGCRRWVAEEEHDLTHDIYVHKDLGSFETDVQGKSPALSGLYVPHSQLRMSKGYNASQVKIKTSPYLEPTSILVAPVLSANPKANNGVVAWADNDQHSAALEQVVVGDGGGSPTLNEAVAAYRQAEAVAMSNAAHVRDRERPRPNGLLAAIFTSKKPRTSQKGDNGLITHGPYVASPSAGLGLSGLGIGEDAEDPSDLSGGRVAHSRSRHTVQSRKSSWEEGIWHDGDPRAAGGNANDLQIREDVLASPESAQSLASSAPSIPQRRGGANLLFGNKSGLGPMRHRNSHINDSPAFQTTGTFDTTVSSGTSGMPMSDSRQRMFDEARTGLEQRVLSAGVGLNGGAGASGRGAEGLVNVRSMGHRHPISIEESKLRNVSHAVSSEGAFEDADEDIGSAGMYGADQYYQHDLYDGDDDDVLQQELSTAEIVAAGRALTTESAMAARRQSVLSYTTNHDSDQAVQGAAIFSEAALKTIPTFSLRPEETLRAVGDAKMFRY</sequence>
<dbReference type="InterPro" id="IPR006644">
    <property type="entry name" value="Cadg"/>
</dbReference>
<protein>
    <recommendedName>
        <fullName evidence="2">Dystroglycan-type cadherin-like domain-containing protein</fullName>
    </recommendedName>
</protein>
<accession>A0A8X7N7W7</accession>
<dbReference type="Proteomes" id="UP000078113">
    <property type="component" value="Unassembled WGS sequence"/>
</dbReference>
<proteinExistence type="predicted"/>
<feature type="compositionally biased region" description="Basic residues" evidence="1">
    <location>
        <begin position="757"/>
        <end position="766"/>
    </location>
</feature>
<name>A0A8X7N7W7_9BASI</name>
<feature type="domain" description="Dystroglycan-type cadherin-like" evidence="2">
    <location>
        <begin position="99"/>
        <end position="181"/>
    </location>
</feature>
<dbReference type="SMART" id="SM00736">
    <property type="entry name" value="CADG"/>
    <property type="match status" value="2"/>
</dbReference>
<dbReference type="SUPFAM" id="SSF49313">
    <property type="entry name" value="Cadherin-like"/>
    <property type="match status" value="3"/>
</dbReference>
<reference evidence="3" key="2">
    <citation type="journal article" date="2019" name="IMA Fungus">
        <title>Genome sequencing and comparison of five Tilletia species to identify candidate genes for the detection of regulated species infecting wheat.</title>
        <authorList>
            <person name="Nguyen H.D.T."/>
            <person name="Sultana T."/>
            <person name="Kesanakurti P."/>
            <person name="Hambleton S."/>
        </authorList>
    </citation>
    <scope>NUCLEOTIDE SEQUENCE</scope>
    <source>
        <strain evidence="3">DAOMC 236422</strain>
    </source>
</reference>
<comment type="caution">
    <text evidence="3">The sequence shown here is derived from an EMBL/GenBank/DDBJ whole genome shotgun (WGS) entry which is preliminary data.</text>
</comment>
<feature type="compositionally biased region" description="Basic and acidic residues" evidence="1">
    <location>
        <begin position="770"/>
        <end position="782"/>
    </location>
</feature>
<feature type="region of interest" description="Disordered" evidence="1">
    <location>
        <begin position="843"/>
        <end position="869"/>
    </location>
</feature>
<feature type="domain" description="Dystroglycan-type cadherin-like" evidence="2">
    <location>
        <begin position="191"/>
        <end position="302"/>
    </location>
</feature>
<evidence type="ECO:0000313" key="4">
    <source>
        <dbReference type="Proteomes" id="UP000078113"/>
    </source>
</evidence>
<organism evidence="3 4">
    <name type="scientific">Tilletia walkeri</name>
    <dbReference type="NCBI Taxonomy" id="117179"/>
    <lineage>
        <taxon>Eukaryota</taxon>
        <taxon>Fungi</taxon>
        <taxon>Dikarya</taxon>
        <taxon>Basidiomycota</taxon>
        <taxon>Ustilaginomycotina</taxon>
        <taxon>Exobasidiomycetes</taxon>
        <taxon>Tilletiales</taxon>
        <taxon>Tilletiaceae</taxon>
        <taxon>Tilletia</taxon>
    </lineage>
</organism>
<evidence type="ECO:0000259" key="2">
    <source>
        <dbReference type="SMART" id="SM00736"/>
    </source>
</evidence>
<evidence type="ECO:0000313" key="3">
    <source>
        <dbReference type="EMBL" id="KAE8268127.1"/>
    </source>
</evidence>
<keyword evidence="4" id="KW-1185">Reference proteome</keyword>
<gene>
    <name evidence="3" type="ORF">A4X09_0g4207</name>
</gene>
<evidence type="ECO:0000256" key="1">
    <source>
        <dbReference type="SAM" id="MobiDB-lite"/>
    </source>
</evidence>
<feature type="compositionally biased region" description="Polar residues" evidence="1">
    <location>
        <begin position="803"/>
        <end position="814"/>
    </location>
</feature>
<dbReference type="Gene3D" id="2.60.40.10">
    <property type="entry name" value="Immunoglobulins"/>
    <property type="match status" value="3"/>
</dbReference>
<feature type="region of interest" description="Disordered" evidence="1">
    <location>
        <begin position="738"/>
        <end position="788"/>
    </location>
</feature>
<dbReference type="AlphaFoldDB" id="A0A8X7N7W7"/>